<evidence type="ECO:0000256" key="1">
    <source>
        <dbReference type="SAM" id="MobiDB-lite"/>
    </source>
</evidence>
<reference evidence="3 4" key="1">
    <citation type="submission" date="2018-07" db="EMBL/GenBank/DDBJ databases">
        <title>Genomic Encyclopedia of Type Strains, Phase III (KMG-III): the genomes of soil and plant-associated and newly described type strains.</title>
        <authorList>
            <person name="Whitman W."/>
        </authorList>
    </citation>
    <scope>NUCLEOTIDE SEQUENCE [LARGE SCALE GENOMIC DNA]</scope>
    <source>
        <strain evidence="3 4">31-25a</strain>
    </source>
</reference>
<dbReference type="RefSeq" id="WP_181872441.1">
    <property type="nucleotide sequence ID" value="NZ_QPJM01000007.1"/>
</dbReference>
<accession>A0A368YR32</accession>
<dbReference type="EMBL" id="QPJM01000007">
    <property type="protein sequence ID" value="RCW82675.1"/>
    <property type="molecule type" value="Genomic_DNA"/>
</dbReference>
<name>A0A368YR32_9HYPH</name>
<feature type="chain" id="PRO_5016571042" description="Small secreted protein" evidence="2">
    <location>
        <begin position="24"/>
        <end position="51"/>
    </location>
</feature>
<dbReference type="AlphaFoldDB" id="A0A368YR32"/>
<feature type="signal peptide" evidence="2">
    <location>
        <begin position="1"/>
        <end position="23"/>
    </location>
</feature>
<comment type="caution">
    <text evidence="3">The sequence shown here is derived from an EMBL/GenBank/DDBJ whole genome shotgun (WGS) entry which is preliminary data.</text>
</comment>
<keyword evidence="2" id="KW-0732">Signal</keyword>
<proteinExistence type="predicted"/>
<dbReference type="PROSITE" id="PS51257">
    <property type="entry name" value="PROKAR_LIPOPROTEIN"/>
    <property type="match status" value="1"/>
</dbReference>
<gene>
    <name evidence="3" type="ORF">C7476_10785</name>
</gene>
<dbReference type="Proteomes" id="UP000253324">
    <property type="component" value="Unassembled WGS sequence"/>
</dbReference>
<sequence>MNKYLIAAIATVGIAFSAGTALACQKLNSANTQTEQAPQTPSSSDTNQQPG</sequence>
<evidence type="ECO:0000256" key="2">
    <source>
        <dbReference type="SAM" id="SignalP"/>
    </source>
</evidence>
<feature type="region of interest" description="Disordered" evidence="1">
    <location>
        <begin position="30"/>
        <end position="51"/>
    </location>
</feature>
<evidence type="ECO:0000313" key="4">
    <source>
        <dbReference type="Proteomes" id="UP000253324"/>
    </source>
</evidence>
<evidence type="ECO:0000313" key="3">
    <source>
        <dbReference type="EMBL" id="RCW82675.1"/>
    </source>
</evidence>
<evidence type="ECO:0008006" key="5">
    <source>
        <dbReference type="Google" id="ProtNLM"/>
    </source>
</evidence>
<keyword evidence="4" id="KW-1185">Reference proteome</keyword>
<protein>
    <recommendedName>
        <fullName evidence="5">Small secreted protein</fullName>
    </recommendedName>
</protein>
<organism evidence="3 4">
    <name type="scientific">Phyllobacterium bourgognense</name>
    <dbReference type="NCBI Taxonomy" id="314236"/>
    <lineage>
        <taxon>Bacteria</taxon>
        <taxon>Pseudomonadati</taxon>
        <taxon>Pseudomonadota</taxon>
        <taxon>Alphaproteobacteria</taxon>
        <taxon>Hyphomicrobiales</taxon>
        <taxon>Phyllobacteriaceae</taxon>
        <taxon>Phyllobacterium</taxon>
    </lineage>
</organism>